<proteinExistence type="predicted"/>
<organism evidence="1 2">
    <name type="scientific">Portunus trituberculatus</name>
    <name type="common">Swimming crab</name>
    <name type="synonym">Neptunus trituberculatus</name>
    <dbReference type="NCBI Taxonomy" id="210409"/>
    <lineage>
        <taxon>Eukaryota</taxon>
        <taxon>Metazoa</taxon>
        <taxon>Ecdysozoa</taxon>
        <taxon>Arthropoda</taxon>
        <taxon>Crustacea</taxon>
        <taxon>Multicrustacea</taxon>
        <taxon>Malacostraca</taxon>
        <taxon>Eumalacostraca</taxon>
        <taxon>Eucarida</taxon>
        <taxon>Decapoda</taxon>
        <taxon>Pleocyemata</taxon>
        <taxon>Brachyura</taxon>
        <taxon>Eubrachyura</taxon>
        <taxon>Portunoidea</taxon>
        <taxon>Portunidae</taxon>
        <taxon>Portuninae</taxon>
        <taxon>Portunus</taxon>
    </lineage>
</organism>
<reference evidence="1 2" key="1">
    <citation type="submission" date="2019-05" db="EMBL/GenBank/DDBJ databases">
        <title>Another draft genome of Portunus trituberculatus and its Hox gene families provides insights of decapod evolution.</title>
        <authorList>
            <person name="Jeong J.-H."/>
            <person name="Song I."/>
            <person name="Kim S."/>
            <person name="Choi T."/>
            <person name="Kim D."/>
            <person name="Ryu S."/>
            <person name="Kim W."/>
        </authorList>
    </citation>
    <scope>NUCLEOTIDE SEQUENCE [LARGE SCALE GENOMIC DNA]</scope>
    <source>
        <tissue evidence="1">Muscle</tissue>
    </source>
</reference>
<gene>
    <name evidence="1" type="ORF">E2C01_062442</name>
</gene>
<protein>
    <submittedName>
        <fullName evidence="1">Uncharacterized protein</fullName>
    </submittedName>
</protein>
<evidence type="ECO:0000313" key="1">
    <source>
        <dbReference type="EMBL" id="MPC68244.1"/>
    </source>
</evidence>
<comment type="caution">
    <text evidence="1">The sequence shown here is derived from an EMBL/GenBank/DDBJ whole genome shotgun (WGS) entry which is preliminary data.</text>
</comment>
<name>A0A5B7HI17_PORTR</name>
<dbReference type="Proteomes" id="UP000324222">
    <property type="component" value="Unassembled WGS sequence"/>
</dbReference>
<dbReference type="EMBL" id="VSRR010027537">
    <property type="protein sequence ID" value="MPC68244.1"/>
    <property type="molecule type" value="Genomic_DNA"/>
</dbReference>
<evidence type="ECO:0000313" key="2">
    <source>
        <dbReference type="Proteomes" id="UP000324222"/>
    </source>
</evidence>
<dbReference type="AlphaFoldDB" id="A0A5B7HI17"/>
<accession>A0A5B7HI17</accession>
<sequence length="65" mass="7110">MKYQYPVAGSLTPIIIIISTTASTTTSTTTTTTIYHSTTGQRHPQSSPFICLSFLRPLSKTIFSL</sequence>
<keyword evidence="2" id="KW-1185">Reference proteome</keyword>